<feature type="region of interest" description="Disordered" evidence="1">
    <location>
        <begin position="211"/>
        <end position="247"/>
    </location>
</feature>
<feature type="domain" description="Multi-ubiquitin" evidence="2">
    <location>
        <begin position="176"/>
        <end position="238"/>
    </location>
</feature>
<reference evidence="3 4" key="1">
    <citation type="submission" date="2017-07" db="EMBL/GenBank/DDBJ databases">
        <authorList>
            <person name="Sun Z.S."/>
            <person name="Albrecht U."/>
            <person name="Echele G."/>
            <person name="Lee C.C."/>
        </authorList>
    </citation>
    <scope>NUCLEOTIDE SEQUENCE [LARGE SCALE GENOMIC DNA]</scope>
    <source>
        <strain evidence="3 4">CGMCC 1.12672</strain>
    </source>
</reference>
<protein>
    <submittedName>
        <fullName evidence="3">Multiubiquitin</fullName>
    </submittedName>
</protein>
<accession>A0A285R1X3</accession>
<dbReference type="OrthoDB" id="512401at2"/>
<evidence type="ECO:0000313" key="3">
    <source>
        <dbReference type="EMBL" id="SOB88116.1"/>
    </source>
</evidence>
<dbReference type="AlphaFoldDB" id="A0A285R1X3"/>
<proteinExistence type="predicted"/>
<dbReference type="Pfam" id="PF14452">
    <property type="entry name" value="Multi_ubiq"/>
    <property type="match status" value="3"/>
</dbReference>
<dbReference type="Proteomes" id="UP000219494">
    <property type="component" value="Unassembled WGS sequence"/>
</dbReference>
<gene>
    <name evidence="3" type="ORF">SAMN06297144_3256</name>
</gene>
<sequence>MSITDHPDIDDVELAVRENRPLRSGRYRVSFALDSVDYRPTVLDDPVPLGRQVLKAAGIKDVDGHSLFVITPEGDFEDVRADEEIDLRDRVAHHFVAFSTDPLYRIMLDDSRIVWGKPSIPEAVLRTLAGIGPDKAVFLEVRGGTDKLIEEGSEVDLTAPGVEKFITATIKVTYFFFVNGKRYETDKKKLSGAEIKAMVPGWDPTHDLALEGHGDEPDRTIGDEETVSLDPKHGVRRFSSVPKANFG</sequence>
<feature type="domain" description="Multi-ubiquitin" evidence="2">
    <location>
        <begin position="104"/>
        <end position="169"/>
    </location>
</feature>
<evidence type="ECO:0000313" key="4">
    <source>
        <dbReference type="Proteomes" id="UP000219494"/>
    </source>
</evidence>
<dbReference type="RefSeq" id="WP_097064916.1">
    <property type="nucleotide sequence ID" value="NZ_OBMI01000003.1"/>
</dbReference>
<feature type="compositionally biased region" description="Basic and acidic residues" evidence="1">
    <location>
        <begin position="211"/>
        <end position="222"/>
    </location>
</feature>
<dbReference type="InterPro" id="IPR027802">
    <property type="entry name" value="Multi-ubiquitin_dom"/>
</dbReference>
<evidence type="ECO:0000259" key="2">
    <source>
        <dbReference type="Pfam" id="PF14452"/>
    </source>
</evidence>
<organism evidence="3 4">
    <name type="scientific">Sphingomonas guangdongensis</name>
    <dbReference type="NCBI Taxonomy" id="1141890"/>
    <lineage>
        <taxon>Bacteria</taxon>
        <taxon>Pseudomonadati</taxon>
        <taxon>Pseudomonadota</taxon>
        <taxon>Alphaproteobacteria</taxon>
        <taxon>Sphingomonadales</taxon>
        <taxon>Sphingomonadaceae</taxon>
        <taxon>Sphingomonas</taxon>
    </lineage>
</organism>
<name>A0A285R1X3_9SPHN</name>
<keyword evidence="4" id="KW-1185">Reference proteome</keyword>
<feature type="domain" description="Multi-ubiquitin" evidence="2">
    <location>
        <begin position="36"/>
        <end position="99"/>
    </location>
</feature>
<evidence type="ECO:0000256" key="1">
    <source>
        <dbReference type="SAM" id="MobiDB-lite"/>
    </source>
</evidence>
<dbReference type="EMBL" id="OBMI01000003">
    <property type="protein sequence ID" value="SOB88116.1"/>
    <property type="molecule type" value="Genomic_DNA"/>
</dbReference>